<dbReference type="InterPro" id="IPR053031">
    <property type="entry name" value="Cuticle_assoc_protein"/>
</dbReference>
<evidence type="ECO:0000256" key="1">
    <source>
        <dbReference type="ARBA" id="ARBA00022723"/>
    </source>
</evidence>
<name>A0A9P1IL47_9PELO</name>
<evidence type="ECO:0000256" key="5">
    <source>
        <dbReference type="SAM" id="MobiDB-lite"/>
    </source>
</evidence>
<dbReference type="Proteomes" id="UP001152747">
    <property type="component" value="Unassembled WGS sequence"/>
</dbReference>
<evidence type="ECO:0000313" key="8">
    <source>
        <dbReference type="Proteomes" id="UP001152747"/>
    </source>
</evidence>
<sequence>MDYSIPTTVPPPSNNDWFNSATYHDMRSVVNATYEIPYPSTVTLKYTNFGTSSDQIETIDAGSVHDDKGSSSTSDSMSPDTILMPMVKRGRPTENPCWSYFHRIDDQLVRCRICTKLVKSACATNMTKHLERHHSDDYEKLAEQIRLYRINDASFRTKIQYLTHMNPPEDDATSYLIPKEEFTTVPQTYSTPATTVPQNYTEYFDPSTSTDTNWQLSHFWDQPQHQAPITVLHPPPPTVIQSTSTVPSVPTVLPTVPILATVPAAKRPWNGAGAVGGGGERPYMKRNRKTEHPVWEYFKRTGDGNAECTICGGVVKSPCSSNFMRHLMRHHTPEYNDVYMKWVQKRNQTGGGPPTQQM</sequence>
<feature type="region of interest" description="Disordered" evidence="5">
    <location>
        <begin position="61"/>
        <end position="81"/>
    </location>
</feature>
<keyword evidence="3" id="KW-0862">Zinc</keyword>
<dbReference type="GO" id="GO:0005634">
    <property type="term" value="C:nucleus"/>
    <property type="evidence" value="ECO:0007669"/>
    <property type="project" value="TreeGrafter"/>
</dbReference>
<evidence type="ECO:0000313" key="7">
    <source>
        <dbReference type="EMBL" id="CAI5446883.1"/>
    </source>
</evidence>
<dbReference type="GO" id="GO:0008270">
    <property type="term" value="F:zinc ion binding"/>
    <property type="evidence" value="ECO:0007669"/>
    <property type="project" value="UniProtKB-KW"/>
</dbReference>
<dbReference type="EMBL" id="CANHGI010000004">
    <property type="protein sequence ID" value="CAI5446883.1"/>
    <property type="molecule type" value="Genomic_DNA"/>
</dbReference>
<dbReference type="SUPFAM" id="SSF57667">
    <property type="entry name" value="beta-beta-alpha zinc fingers"/>
    <property type="match status" value="2"/>
</dbReference>
<organism evidence="7 8">
    <name type="scientific">Caenorhabditis angaria</name>
    <dbReference type="NCBI Taxonomy" id="860376"/>
    <lineage>
        <taxon>Eukaryota</taxon>
        <taxon>Metazoa</taxon>
        <taxon>Ecdysozoa</taxon>
        <taxon>Nematoda</taxon>
        <taxon>Chromadorea</taxon>
        <taxon>Rhabditida</taxon>
        <taxon>Rhabditina</taxon>
        <taxon>Rhabditomorpha</taxon>
        <taxon>Rhabditoidea</taxon>
        <taxon>Rhabditidae</taxon>
        <taxon>Peloderinae</taxon>
        <taxon>Caenorhabditis</taxon>
    </lineage>
</organism>
<keyword evidence="8" id="KW-1185">Reference proteome</keyword>
<proteinExistence type="predicted"/>
<dbReference type="OrthoDB" id="5871196at2759"/>
<dbReference type="GO" id="GO:1990837">
    <property type="term" value="F:sequence-specific double-stranded DNA binding"/>
    <property type="evidence" value="ECO:0007669"/>
    <property type="project" value="TreeGrafter"/>
</dbReference>
<dbReference type="InterPro" id="IPR003656">
    <property type="entry name" value="Znf_BED"/>
</dbReference>
<dbReference type="GO" id="GO:0006357">
    <property type="term" value="P:regulation of transcription by RNA polymerase II"/>
    <property type="evidence" value="ECO:0007669"/>
    <property type="project" value="TreeGrafter"/>
</dbReference>
<dbReference type="PANTHER" id="PTHR34396">
    <property type="entry name" value="OS03G0264950 PROTEIN-RELATED"/>
    <property type="match status" value="1"/>
</dbReference>
<dbReference type="PANTHER" id="PTHR34396:SF25">
    <property type="entry name" value="BOUNDARY ELEMENT ASSOCIATED FACTOR"/>
    <property type="match status" value="1"/>
</dbReference>
<evidence type="ECO:0000256" key="3">
    <source>
        <dbReference type="ARBA" id="ARBA00022833"/>
    </source>
</evidence>
<dbReference type="Pfam" id="PF02892">
    <property type="entry name" value="zf-BED"/>
    <property type="match status" value="2"/>
</dbReference>
<keyword evidence="2 4" id="KW-0863">Zinc-finger</keyword>
<dbReference type="InterPro" id="IPR036236">
    <property type="entry name" value="Znf_C2H2_sf"/>
</dbReference>
<feature type="compositionally biased region" description="Low complexity" evidence="5">
    <location>
        <begin position="70"/>
        <end position="80"/>
    </location>
</feature>
<evidence type="ECO:0000259" key="6">
    <source>
        <dbReference type="PROSITE" id="PS50808"/>
    </source>
</evidence>
<feature type="domain" description="BED-type" evidence="6">
    <location>
        <begin position="289"/>
        <end position="338"/>
    </location>
</feature>
<feature type="domain" description="BED-type" evidence="6">
    <location>
        <begin position="92"/>
        <end position="141"/>
    </location>
</feature>
<dbReference type="AlphaFoldDB" id="A0A9P1IL47"/>
<reference evidence="7" key="1">
    <citation type="submission" date="2022-11" db="EMBL/GenBank/DDBJ databases">
        <authorList>
            <person name="Kikuchi T."/>
        </authorList>
    </citation>
    <scope>NUCLEOTIDE SEQUENCE</scope>
    <source>
        <strain evidence="7">PS1010</strain>
    </source>
</reference>
<protein>
    <recommendedName>
        <fullName evidence="6">BED-type domain-containing protein</fullName>
    </recommendedName>
</protein>
<accession>A0A9P1IL47</accession>
<gene>
    <name evidence="7" type="ORF">CAMP_LOCUS9520</name>
</gene>
<dbReference type="PROSITE" id="PS50808">
    <property type="entry name" value="ZF_BED"/>
    <property type="match status" value="2"/>
</dbReference>
<keyword evidence="1" id="KW-0479">Metal-binding</keyword>
<evidence type="ECO:0000256" key="4">
    <source>
        <dbReference type="PROSITE-ProRule" id="PRU00027"/>
    </source>
</evidence>
<dbReference type="SMART" id="SM00614">
    <property type="entry name" value="ZnF_BED"/>
    <property type="match status" value="2"/>
</dbReference>
<comment type="caution">
    <text evidence="7">The sequence shown here is derived from an EMBL/GenBank/DDBJ whole genome shotgun (WGS) entry which is preliminary data.</text>
</comment>
<evidence type="ECO:0000256" key="2">
    <source>
        <dbReference type="ARBA" id="ARBA00022771"/>
    </source>
</evidence>